<dbReference type="FunFam" id="3.40.50.300:FF:000016">
    <property type="entry name" value="Oligopeptide ABC transporter ATP-binding component"/>
    <property type="match status" value="1"/>
</dbReference>
<evidence type="ECO:0000313" key="9">
    <source>
        <dbReference type="EMBL" id="ABG63769.1"/>
    </source>
</evidence>
<comment type="similarity">
    <text evidence="2">Belongs to the ABC transporter superfamily.</text>
</comment>
<evidence type="ECO:0000256" key="7">
    <source>
        <dbReference type="ARBA" id="ARBA00023136"/>
    </source>
</evidence>
<dbReference type="GO" id="GO:0016887">
    <property type="term" value="F:ATP hydrolysis activity"/>
    <property type="evidence" value="ECO:0007669"/>
    <property type="project" value="InterPro"/>
</dbReference>
<dbReference type="GO" id="GO:0005886">
    <property type="term" value="C:plasma membrane"/>
    <property type="evidence" value="ECO:0007669"/>
    <property type="project" value="UniProtKB-SubCell"/>
</dbReference>
<dbReference type="InterPro" id="IPR050388">
    <property type="entry name" value="ABC_Ni/Peptide_Import"/>
</dbReference>
<dbReference type="STRING" id="266779.Meso_2384"/>
<dbReference type="Pfam" id="PF08352">
    <property type="entry name" value="oligo_HPY"/>
    <property type="match status" value="1"/>
</dbReference>
<evidence type="ECO:0000256" key="6">
    <source>
        <dbReference type="ARBA" id="ARBA00022840"/>
    </source>
</evidence>
<evidence type="ECO:0000256" key="1">
    <source>
        <dbReference type="ARBA" id="ARBA00004417"/>
    </source>
</evidence>
<gene>
    <name evidence="9" type="ordered locus">Meso_2384</name>
</gene>
<dbReference type="PANTHER" id="PTHR43297">
    <property type="entry name" value="OLIGOPEPTIDE TRANSPORT ATP-BINDING PROTEIN APPD"/>
    <property type="match status" value="1"/>
</dbReference>
<keyword evidence="7" id="KW-0472">Membrane</keyword>
<dbReference type="SUPFAM" id="SSF52540">
    <property type="entry name" value="P-loop containing nucleoside triphosphate hydrolases"/>
    <property type="match status" value="1"/>
</dbReference>
<evidence type="ECO:0000259" key="8">
    <source>
        <dbReference type="PROSITE" id="PS50893"/>
    </source>
</evidence>
<dbReference type="HOGENOM" id="CLU_000604_1_23_5"/>
<keyword evidence="4" id="KW-1003">Cell membrane</keyword>
<protein>
    <submittedName>
        <fullName evidence="9">Oligopeptide/dipeptide ABC transporter, ATPase subunit</fullName>
    </submittedName>
</protein>
<evidence type="ECO:0000256" key="3">
    <source>
        <dbReference type="ARBA" id="ARBA00022448"/>
    </source>
</evidence>
<sequence>MTTASSKPSASAPLLSVRDLSVQFARKDGGLAPAVRSLSFDLRRGEVLALVGESGCGKSATALALIGLLARNARVGGSVEFDGRNLLSLPEREWETIRGRRIAMIFQDPMTALDPLYRIGEQIAEALRRHLDLSSVALRTRVNELLTLVGIDDPELRVRQFPHQLSGGLRQRVVIAIALACNPEVVIADEPTTALDVTIQAQIVKLLADLNRKVGMGMIFISHDLGVVSQIADKIAVMYAGQVVESGPRAELLRDPRHPYTKALLASVPNPAMAPKQFLNAILGTVPDMARLEAGCTFRNRCPQAQEGCHAEPGLTGISPSRFARCWFAETGSYEGMERQAIRPFS</sequence>
<dbReference type="KEGG" id="mes:Meso_2384"/>
<organism evidence="9">
    <name type="scientific">Chelativorans sp. (strain BNC1)</name>
    <dbReference type="NCBI Taxonomy" id="266779"/>
    <lineage>
        <taxon>Bacteria</taxon>
        <taxon>Pseudomonadati</taxon>
        <taxon>Pseudomonadota</taxon>
        <taxon>Alphaproteobacteria</taxon>
        <taxon>Hyphomicrobiales</taxon>
        <taxon>Phyllobacteriaceae</taxon>
        <taxon>Chelativorans</taxon>
    </lineage>
</organism>
<evidence type="ECO:0000256" key="4">
    <source>
        <dbReference type="ARBA" id="ARBA00022475"/>
    </source>
</evidence>
<evidence type="ECO:0000256" key="2">
    <source>
        <dbReference type="ARBA" id="ARBA00005417"/>
    </source>
</evidence>
<dbReference type="CDD" id="cd03257">
    <property type="entry name" value="ABC_NikE_OppD_transporters"/>
    <property type="match status" value="1"/>
</dbReference>
<dbReference type="PANTHER" id="PTHR43297:SF2">
    <property type="entry name" value="DIPEPTIDE TRANSPORT ATP-BINDING PROTEIN DPPD"/>
    <property type="match status" value="1"/>
</dbReference>
<dbReference type="EMBL" id="CP000390">
    <property type="protein sequence ID" value="ABG63769.1"/>
    <property type="molecule type" value="Genomic_DNA"/>
</dbReference>
<dbReference type="GO" id="GO:0015833">
    <property type="term" value="P:peptide transport"/>
    <property type="evidence" value="ECO:0007669"/>
    <property type="project" value="InterPro"/>
</dbReference>
<dbReference type="OrthoDB" id="9815712at2"/>
<dbReference type="InterPro" id="IPR003593">
    <property type="entry name" value="AAA+_ATPase"/>
</dbReference>
<dbReference type="InterPro" id="IPR027417">
    <property type="entry name" value="P-loop_NTPase"/>
</dbReference>
<dbReference type="GO" id="GO:0055085">
    <property type="term" value="P:transmembrane transport"/>
    <property type="evidence" value="ECO:0007669"/>
    <property type="project" value="UniProtKB-ARBA"/>
</dbReference>
<dbReference type="eggNOG" id="COG0444">
    <property type="taxonomic scope" value="Bacteria"/>
</dbReference>
<evidence type="ECO:0000256" key="5">
    <source>
        <dbReference type="ARBA" id="ARBA00022741"/>
    </source>
</evidence>
<dbReference type="Gene3D" id="3.40.50.300">
    <property type="entry name" value="P-loop containing nucleotide triphosphate hydrolases"/>
    <property type="match status" value="1"/>
</dbReference>
<keyword evidence="5" id="KW-0547">Nucleotide-binding</keyword>
<dbReference type="PROSITE" id="PS50893">
    <property type="entry name" value="ABC_TRANSPORTER_2"/>
    <property type="match status" value="1"/>
</dbReference>
<dbReference type="AlphaFoldDB" id="Q11FQ6"/>
<feature type="domain" description="ABC transporter" evidence="8">
    <location>
        <begin position="17"/>
        <end position="265"/>
    </location>
</feature>
<dbReference type="SMART" id="SM00382">
    <property type="entry name" value="AAA"/>
    <property type="match status" value="1"/>
</dbReference>
<accession>Q11FQ6</accession>
<dbReference type="InterPro" id="IPR013563">
    <property type="entry name" value="Oligopep_ABC_C"/>
</dbReference>
<dbReference type="GO" id="GO:0005524">
    <property type="term" value="F:ATP binding"/>
    <property type="evidence" value="ECO:0007669"/>
    <property type="project" value="UniProtKB-KW"/>
</dbReference>
<keyword evidence="3" id="KW-0813">Transport</keyword>
<dbReference type="InterPro" id="IPR003439">
    <property type="entry name" value="ABC_transporter-like_ATP-bd"/>
</dbReference>
<name>Q11FQ6_CHESB</name>
<dbReference type="Pfam" id="PF00005">
    <property type="entry name" value="ABC_tran"/>
    <property type="match status" value="1"/>
</dbReference>
<dbReference type="NCBIfam" id="TIGR01727">
    <property type="entry name" value="oligo_HPY"/>
    <property type="match status" value="1"/>
</dbReference>
<comment type="subcellular location">
    <subcellularLocation>
        <location evidence="1">Cell inner membrane</location>
        <topology evidence="1">Peripheral membrane protein</topology>
    </subcellularLocation>
</comment>
<proteinExistence type="inferred from homology"/>
<reference evidence="9" key="1">
    <citation type="submission" date="2006-06" db="EMBL/GenBank/DDBJ databases">
        <title>Complete sequence of chromosome of Chelativorans sp. BNC1.</title>
        <authorList>
            <consortium name="US DOE Joint Genome Institute"/>
            <person name="Copeland A."/>
            <person name="Lucas S."/>
            <person name="Lapidus A."/>
            <person name="Barry K."/>
            <person name="Detter J.C."/>
            <person name="Glavina del Rio T."/>
            <person name="Hammon N."/>
            <person name="Israni S."/>
            <person name="Dalin E."/>
            <person name="Tice H."/>
            <person name="Pitluck S."/>
            <person name="Chertkov O."/>
            <person name="Brettin T."/>
            <person name="Bruce D."/>
            <person name="Han C."/>
            <person name="Tapia R."/>
            <person name="Gilna P."/>
            <person name="Schmutz J."/>
            <person name="Larimer F."/>
            <person name="Land M."/>
            <person name="Hauser L."/>
            <person name="Kyrpides N."/>
            <person name="Mikhailova N."/>
            <person name="Richardson P."/>
        </authorList>
    </citation>
    <scope>NUCLEOTIDE SEQUENCE</scope>
    <source>
        <strain evidence="9">BNC1</strain>
    </source>
</reference>
<keyword evidence="6" id="KW-0067">ATP-binding</keyword>